<dbReference type="Gene3D" id="3.50.30.30">
    <property type="match status" value="1"/>
</dbReference>
<evidence type="ECO:0000256" key="11">
    <source>
        <dbReference type="ARBA" id="ARBA00023157"/>
    </source>
</evidence>
<evidence type="ECO:0000256" key="3">
    <source>
        <dbReference type="ARBA" id="ARBA00022692"/>
    </source>
</evidence>
<dbReference type="PANTHER" id="PTHR47168:SF5">
    <property type="entry name" value="RING-TYPE DOMAIN-CONTAINING PROTEIN"/>
    <property type="match status" value="1"/>
</dbReference>
<keyword evidence="7" id="KW-0862">Zinc</keyword>
<evidence type="ECO:0000256" key="2">
    <source>
        <dbReference type="ARBA" id="ARBA00022554"/>
    </source>
</evidence>
<proteinExistence type="predicted"/>
<evidence type="ECO:0000313" key="20">
    <source>
        <dbReference type="EMBL" id="RCV14744.1"/>
    </source>
</evidence>
<reference evidence="20" key="1">
    <citation type="journal article" date="2012" name="Nat. Biotechnol.">
        <title>Reference genome sequence of the model plant Setaria.</title>
        <authorList>
            <person name="Bennetzen J.L."/>
            <person name="Schmutz J."/>
            <person name="Wang H."/>
            <person name="Percifield R."/>
            <person name="Hawkins J."/>
            <person name="Pontaroli A.C."/>
            <person name="Estep M."/>
            <person name="Feng L."/>
            <person name="Vaughn J.N."/>
            <person name="Grimwood J."/>
            <person name="Jenkins J."/>
            <person name="Barry K."/>
            <person name="Lindquist E."/>
            <person name="Hellsten U."/>
            <person name="Deshpande S."/>
            <person name="Wang X."/>
            <person name="Wu X."/>
            <person name="Mitros T."/>
            <person name="Triplett J."/>
            <person name="Yang X."/>
            <person name="Ye C.Y."/>
            <person name="Mauro-Herrera M."/>
            <person name="Wang L."/>
            <person name="Li P."/>
            <person name="Sharma M."/>
            <person name="Sharma R."/>
            <person name="Ronald P.C."/>
            <person name="Panaud O."/>
            <person name="Kellogg E.A."/>
            <person name="Brutnell T.P."/>
            <person name="Doust A.N."/>
            <person name="Tuskan G.A."/>
            <person name="Rokhsar D."/>
            <person name="Devos K.M."/>
        </authorList>
    </citation>
    <scope>NUCLEOTIDE SEQUENCE [LARGE SCALE GENOMIC DNA]</scope>
    <source>
        <strain evidence="20">Yugu1</strain>
    </source>
</reference>
<evidence type="ECO:0000256" key="17">
    <source>
        <dbReference type="SAM" id="MobiDB-lite"/>
    </source>
</evidence>
<keyword evidence="2" id="KW-0926">Vacuole</keyword>
<evidence type="ECO:0000259" key="19">
    <source>
        <dbReference type="PROSITE" id="PS50089"/>
    </source>
</evidence>
<keyword evidence="11" id="KW-1015">Disulfide bond</keyword>
<evidence type="ECO:0000256" key="5">
    <source>
        <dbReference type="ARBA" id="ARBA00022729"/>
    </source>
</evidence>
<evidence type="ECO:0000256" key="16">
    <source>
        <dbReference type="PROSITE-ProRule" id="PRU00175"/>
    </source>
</evidence>
<feature type="compositionally biased region" description="Low complexity" evidence="17">
    <location>
        <begin position="299"/>
        <end position="310"/>
    </location>
</feature>
<evidence type="ECO:0000256" key="8">
    <source>
        <dbReference type="ARBA" id="ARBA00022927"/>
    </source>
</evidence>
<dbReference type="SMART" id="SM00184">
    <property type="entry name" value="RING"/>
    <property type="match status" value="1"/>
</dbReference>
<dbReference type="EMBL" id="CM003530">
    <property type="protein sequence ID" value="RCV14744.1"/>
    <property type="molecule type" value="Genomic_DNA"/>
</dbReference>
<dbReference type="GO" id="GO:0032586">
    <property type="term" value="C:protein storage vacuole membrane"/>
    <property type="evidence" value="ECO:0007669"/>
    <property type="project" value="UniProtKB-SubCell"/>
</dbReference>
<dbReference type="GO" id="GO:0012505">
    <property type="term" value="C:endomembrane system"/>
    <property type="evidence" value="ECO:0007669"/>
    <property type="project" value="UniProtKB-SubCell"/>
</dbReference>
<dbReference type="Pfam" id="PF02225">
    <property type="entry name" value="PA"/>
    <property type="match status" value="1"/>
</dbReference>
<accession>A0A368QA96</accession>
<keyword evidence="8" id="KW-0653">Protein transport</keyword>
<organism evidence="20">
    <name type="scientific">Setaria italica</name>
    <name type="common">Foxtail millet</name>
    <name type="synonym">Panicum italicum</name>
    <dbReference type="NCBI Taxonomy" id="4555"/>
    <lineage>
        <taxon>Eukaryota</taxon>
        <taxon>Viridiplantae</taxon>
        <taxon>Streptophyta</taxon>
        <taxon>Embryophyta</taxon>
        <taxon>Tracheophyta</taxon>
        <taxon>Spermatophyta</taxon>
        <taxon>Magnoliopsida</taxon>
        <taxon>Liliopsida</taxon>
        <taxon>Poales</taxon>
        <taxon>Poaceae</taxon>
        <taxon>PACMAD clade</taxon>
        <taxon>Panicoideae</taxon>
        <taxon>Panicodae</taxon>
        <taxon>Paniceae</taxon>
        <taxon>Cenchrinae</taxon>
        <taxon>Setaria</taxon>
    </lineage>
</organism>
<feature type="region of interest" description="Disordered" evidence="17">
    <location>
        <begin position="413"/>
        <end position="452"/>
    </location>
</feature>
<keyword evidence="12" id="KW-0325">Glycoprotein</keyword>
<dbReference type="InterPro" id="IPR003137">
    <property type="entry name" value="PA_domain"/>
</dbReference>
<keyword evidence="1" id="KW-0813">Transport</keyword>
<evidence type="ECO:0000256" key="1">
    <source>
        <dbReference type="ARBA" id="ARBA00022448"/>
    </source>
</evidence>
<dbReference type="InterPro" id="IPR051653">
    <property type="entry name" value="E3_ligase_sorting_rcpt"/>
</dbReference>
<sequence length="484" mass="51769">MTSRQALDLKCHFDWLAAPGVKASGVNGIVYAAEPLNACSPLTINAVEGLPSPFALVIRGGCAFDEKVKNVQDAGFKAAIVYDNENSGVLVSMAGSSSGIHIYAVFVSKASGEVLKKFSGHTDVEVWILPTFENSAWVIMAISFISLLAMSAVLATCFFVRRHRIRRDHPRNLEAREFHGMSSQLVKAMPSLIFTKVQEDNCTSSMCAICLEDYSFGEKLRVLPCRHKFHAACVDLWLTSWRTFCPVCKQDASSGVSELAATEATPLLSSAVRLPSQSSSSRLSVAASPPRPISRRPSSHSVSRAYSVSSTPQSPNPFRSYTNSPGISTSRSNADLANMSSPHPRISHLSSTHSLVGSHLSPPISIRYSSPHVSQFGHGSPSVHVGSSYMSNSLYGSSSYYYLGASSQHGSYLRRCGESGPSLSTMVPQSPQQSQLGHGGESSEANVTAGASSAQSLQQSYLRHCGDSDASLSDMMSAQSLPGC</sequence>
<dbReference type="PANTHER" id="PTHR47168">
    <property type="entry name" value="RING ZINC FINGER DOMAIN SUPERFAMILY PROTEIN-RELATED"/>
    <property type="match status" value="1"/>
</dbReference>
<keyword evidence="6 16" id="KW-0863">Zinc-finger</keyword>
<evidence type="ECO:0000256" key="10">
    <source>
        <dbReference type="ARBA" id="ARBA00023136"/>
    </source>
</evidence>
<dbReference type="OrthoDB" id="8062037at2759"/>
<dbReference type="GO" id="GO:0008270">
    <property type="term" value="F:zinc ion binding"/>
    <property type="evidence" value="ECO:0007669"/>
    <property type="project" value="UniProtKB-KW"/>
</dbReference>
<name>A0A368QA96_SETIT</name>
<keyword evidence="4" id="KW-0479">Metal-binding</keyword>
<evidence type="ECO:0000256" key="14">
    <source>
        <dbReference type="ARBA" id="ARBA00046293"/>
    </source>
</evidence>
<keyword evidence="9 18" id="KW-1133">Transmembrane helix</keyword>
<dbReference type="FunFam" id="3.30.40.10:FF:000276">
    <property type="entry name" value="Receptor homology region transmembrane domain-and RING domain-containing protein 2"/>
    <property type="match status" value="1"/>
</dbReference>
<keyword evidence="3 18" id="KW-0812">Transmembrane</keyword>
<dbReference type="AlphaFoldDB" id="A0A368QA96"/>
<dbReference type="SUPFAM" id="SSF52025">
    <property type="entry name" value="PA domain"/>
    <property type="match status" value="1"/>
</dbReference>
<evidence type="ECO:0000256" key="9">
    <source>
        <dbReference type="ARBA" id="ARBA00022989"/>
    </source>
</evidence>
<evidence type="ECO:0000256" key="7">
    <source>
        <dbReference type="ARBA" id="ARBA00022833"/>
    </source>
</evidence>
<dbReference type="InterPro" id="IPR001841">
    <property type="entry name" value="Znf_RING"/>
</dbReference>
<evidence type="ECO:0000256" key="18">
    <source>
        <dbReference type="SAM" id="Phobius"/>
    </source>
</evidence>
<keyword evidence="5" id="KW-0732">Signal</keyword>
<dbReference type="Pfam" id="PF13639">
    <property type="entry name" value="zf-RING_2"/>
    <property type="match status" value="1"/>
</dbReference>
<keyword evidence="10 18" id="KW-0472">Membrane</keyword>
<dbReference type="FunFam" id="3.50.30.30:FF:000020">
    <property type="entry name" value="Receptor homology region transmembrane domain-and RING domain-containing protein 2"/>
    <property type="match status" value="1"/>
</dbReference>
<feature type="compositionally biased region" description="Low complexity" evidence="17">
    <location>
        <begin position="279"/>
        <end position="288"/>
    </location>
</feature>
<dbReference type="GO" id="GO:0015031">
    <property type="term" value="P:protein transport"/>
    <property type="evidence" value="ECO:0007669"/>
    <property type="project" value="UniProtKB-KW"/>
</dbReference>
<dbReference type="PROSITE" id="PS50089">
    <property type="entry name" value="ZF_RING_2"/>
    <property type="match status" value="1"/>
</dbReference>
<evidence type="ECO:0000256" key="12">
    <source>
        <dbReference type="ARBA" id="ARBA00023180"/>
    </source>
</evidence>
<evidence type="ECO:0000256" key="4">
    <source>
        <dbReference type="ARBA" id="ARBA00022723"/>
    </source>
</evidence>
<dbReference type="InterPro" id="IPR046450">
    <property type="entry name" value="PA_dom_sf"/>
</dbReference>
<dbReference type="CDD" id="cd02123">
    <property type="entry name" value="PA_C_RZF_like"/>
    <property type="match status" value="1"/>
</dbReference>
<dbReference type="Gene3D" id="3.30.40.10">
    <property type="entry name" value="Zinc/RING finger domain, C3HC4 (zinc finger)"/>
    <property type="match status" value="1"/>
</dbReference>
<evidence type="ECO:0000256" key="6">
    <source>
        <dbReference type="ARBA" id="ARBA00022771"/>
    </source>
</evidence>
<feature type="transmembrane region" description="Helical" evidence="18">
    <location>
        <begin position="136"/>
        <end position="160"/>
    </location>
</feature>
<evidence type="ECO:0000256" key="15">
    <source>
        <dbReference type="ARBA" id="ARBA00060484"/>
    </source>
</evidence>
<feature type="domain" description="RING-type" evidence="19">
    <location>
        <begin position="207"/>
        <end position="249"/>
    </location>
</feature>
<dbReference type="InterPro" id="IPR013083">
    <property type="entry name" value="Znf_RING/FYVE/PHD"/>
</dbReference>
<feature type="compositionally biased region" description="Polar residues" evidence="17">
    <location>
        <begin position="421"/>
        <end position="436"/>
    </location>
</feature>
<dbReference type="InterPro" id="IPR044744">
    <property type="entry name" value="ZNRF4/RNF13/RNF167_PA"/>
</dbReference>
<feature type="region of interest" description="Disordered" evidence="17">
    <location>
        <begin position="279"/>
        <end position="354"/>
    </location>
</feature>
<gene>
    <name evidence="20" type="ORF">SETIT_3G002800v2</name>
</gene>
<feature type="compositionally biased region" description="Polar residues" evidence="17">
    <location>
        <begin position="311"/>
        <end position="341"/>
    </location>
</feature>
<dbReference type="SUPFAM" id="SSF57850">
    <property type="entry name" value="RING/U-box"/>
    <property type="match status" value="1"/>
</dbReference>
<reference evidence="20" key="2">
    <citation type="submission" date="2015-07" db="EMBL/GenBank/DDBJ databases">
        <authorList>
            <person name="Noorani M."/>
        </authorList>
    </citation>
    <scope>NUCLEOTIDE SEQUENCE</scope>
    <source>
        <strain evidence="20">Yugu1</strain>
    </source>
</reference>
<evidence type="ECO:0000256" key="13">
    <source>
        <dbReference type="ARBA" id="ARBA00046288"/>
    </source>
</evidence>
<protein>
    <recommendedName>
        <fullName evidence="19">RING-type domain-containing protein</fullName>
    </recommendedName>
</protein>
<comment type="subcellular location">
    <subcellularLocation>
        <location evidence="13">Endomembrane system</location>
        <topology evidence="13">Single-pass type I membrane protein</topology>
    </subcellularLocation>
    <subcellularLocation>
        <location evidence="14">Prevacuolar compartment membrane</location>
    </subcellularLocation>
    <subcellularLocation>
        <location evidence="15">Protein storage vacuole membrane</location>
    </subcellularLocation>
</comment>